<name>A0A1E7EQ81_9STRA</name>
<proteinExistence type="predicted"/>
<evidence type="ECO:0000313" key="3">
    <source>
        <dbReference type="Proteomes" id="UP000095751"/>
    </source>
</evidence>
<dbReference type="KEGG" id="fcy:FRACYDRAFT_250245"/>
<dbReference type="EMBL" id="KV784382">
    <property type="protein sequence ID" value="OEU08025.1"/>
    <property type="molecule type" value="Genomic_DNA"/>
</dbReference>
<keyword evidence="3" id="KW-1185">Reference proteome</keyword>
<sequence>MSTTTVDLNRRLSVLEARIGITSAKTASSSSTTQNTNVNVNERLIQLRLNYERKIAGVANSNSNSTSLLSSTNTDTTNNKELWSECIKLLKELDPDIGLTHQQQPLLYKRQQILASSSDMKNDFHQLDMILNLLLKDTRVGYCGNSGNSSSGGSAATATTSAYSSNNDSALTGADKDNDTANKAAGQSSSSEHQQQQQNKTKLKQQEEEQQRQQRSGGGSAGNNILRLDQVLQAPIVSSDYYGATNINPDELKRLEILRVKLLDLNNRSTVLSQQLRHYLECYHTTMQAVSNKIVLADEKIKSCSKSKTTK</sequence>
<accession>A0A1E7EQ81</accession>
<feature type="compositionally biased region" description="Low complexity" evidence="1">
    <location>
        <begin position="181"/>
        <end position="200"/>
    </location>
</feature>
<evidence type="ECO:0000256" key="1">
    <source>
        <dbReference type="SAM" id="MobiDB-lite"/>
    </source>
</evidence>
<protein>
    <submittedName>
        <fullName evidence="2">Uncharacterized protein</fullName>
    </submittedName>
</protein>
<reference evidence="2 3" key="1">
    <citation type="submission" date="2016-09" db="EMBL/GenBank/DDBJ databases">
        <title>Extensive genetic diversity and differential bi-allelic expression allows diatom success in the polar Southern Ocean.</title>
        <authorList>
            <consortium name="DOE Joint Genome Institute"/>
            <person name="Mock T."/>
            <person name="Otillar R.P."/>
            <person name="Strauss J."/>
            <person name="Dupont C."/>
            <person name="Frickenhaus S."/>
            <person name="Maumus F."/>
            <person name="Mcmullan M."/>
            <person name="Sanges R."/>
            <person name="Schmutz J."/>
            <person name="Toseland A."/>
            <person name="Valas R."/>
            <person name="Veluchamy A."/>
            <person name="Ward B.J."/>
            <person name="Allen A."/>
            <person name="Barry K."/>
            <person name="Falciatore A."/>
            <person name="Ferrante M."/>
            <person name="Fortunato A.E."/>
            <person name="Gloeckner G."/>
            <person name="Gruber A."/>
            <person name="Hipkin R."/>
            <person name="Janech M."/>
            <person name="Kroth P."/>
            <person name="Leese F."/>
            <person name="Lindquist E."/>
            <person name="Lyon B.R."/>
            <person name="Martin J."/>
            <person name="Mayer C."/>
            <person name="Parker M."/>
            <person name="Quesneville H."/>
            <person name="Raymond J."/>
            <person name="Uhlig C."/>
            <person name="Valentin K.U."/>
            <person name="Worden A.Z."/>
            <person name="Armbrust E.V."/>
            <person name="Bowler C."/>
            <person name="Green B."/>
            <person name="Moulton V."/>
            <person name="Van Oosterhout C."/>
            <person name="Grigoriev I."/>
        </authorList>
    </citation>
    <scope>NUCLEOTIDE SEQUENCE [LARGE SCALE GENOMIC DNA]</scope>
    <source>
        <strain evidence="2 3">CCMP1102</strain>
    </source>
</reference>
<dbReference type="AlphaFoldDB" id="A0A1E7EQ81"/>
<dbReference type="OrthoDB" id="47257at2759"/>
<gene>
    <name evidence="2" type="ORF">FRACYDRAFT_250245</name>
</gene>
<dbReference type="InParanoid" id="A0A1E7EQ81"/>
<dbReference type="Proteomes" id="UP000095751">
    <property type="component" value="Unassembled WGS sequence"/>
</dbReference>
<feature type="region of interest" description="Disordered" evidence="1">
    <location>
        <begin position="168"/>
        <end position="224"/>
    </location>
</feature>
<evidence type="ECO:0000313" key="2">
    <source>
        <dbReference type="EMBL" id="OEU08025.1"/>
    </source>
</evidence>
<organism evidence="2 3">
    <name type="scientific">Fragilariopsis cylindrus CCMP1102</name>
    <dbReference type="NCBI Taxonomy" id="635003"/>
    <lineage>
        <taxon>Eukaryota</taxon>
        <taxon>Sar</taxon>
        <taxon>Stramenopiles</taxon>
        <taxon>Ochrophyta</taxon>
        <taxon>Bacillariophyta</taxon>
        <taxon>Bacillariophyceae</taxon>
        <taxon>Bacillariophycidae</taxon>
        <taxon>Bacillariales</taxon>
        <taxon>Bacillariaceae</taxon>
        <taxon>Fragilariopsis</taxon>
    </lineage>
</organism>